<dbReference type="PANTHER" id="PTHR12687:SF4">
    <property type="entry name" value="NUCLEOLAR COMPLEX PROTEIN 2 HOMOLOG"/>
    <property type="match status" value="1"/>
</dbReference>
<sequence>NKMGIGDATVEEFMEMDWGDHSTDDDAKVKTSKPERNKKKTKRKKKPAQPQAEQDENIKQSGTSHQEQLNALKEKDPEFYKFLQDEESGLLNFEDNLDLDASSSEDEDAVHQLPDHLEEASDSDDEEEEGDDMDQENRKKKKLITVTEEMVQEWQNHLLTEVPSMSSLRELIKAFHAALVRVDAAEPEEKEKKVIGAATFNSVVGLCIRTIVPTLAKLLNYFPKKMKKAPLPSTCKKWAIIREDVRIYLADAVTLARTLLEPSVTRVFLRHLLLLLPYFISFPKISKTLLKLLIRQWSSAENESVRVLAFLCITRLITMEKERFLENTMKQTYVSYVANSKFTSPSTLPMINFMQRTFAEICSVDANVTYQFAFLYIRQLAVHLRKAITTQSKETRQTIYNWQFVHSIGIWCRVLSVNHPNETLQALIYPLVQVAIGTIELVPTARFFPLRFHITRSLISLGDCTNTFIPLLNFIMAPLHLNEFAKKQSGVSIRPLAFETILKLSNSQLKEKSYRDGAMDQVYDLFMAYFNTQAHTIAFPELAVPSVVMLKKFIKKCKNTNYLKMMKQIVDRVLEQGEFITKKRSDVTFAVTDVAAVVAWENELKGTEMPFTKHYATYRKNRERELSQQIADKDRNVEENLPAIERTKLMEQSKPADREEFGELFVGSSDEEDAKADFERAIQEGRPKKRKLDEIIADKPPSEDSPSDAELDDEEYDESEEEEEIEEKEIKKVDMSMEADEADIVEDFRFSDSD</sequence>
<dbReference type="InterPro" id="IPR016024">
    <property type="entry name" value="ARM-type_fold"/>
</dbReference>
<reference evidence="6" key="1">
    <citation type="journal article" date="2002" name="Science">
        <title>The draft genome of Ciona intestinalis: insights into chordate and vertebrate origins.</title>
        <authorList>
            <person name="Dehal P."/>
            <person name="Satou Y."/>
            <person name="Campbell R.K."/>
            <person name="Chapman J."/>
            <person name="Degnan B."/>
            <person name="De Tomaso A."/>
            <person name="Davidson B."/>
            <person name="Di Gregorio A."/>
            <person name="Gelpke M."/>
            <person name="Goodstein D.M."/>
            <person name="Harafuji N."/>
            <person name="Hastings K.E."/>
            <person name="Ho I."/>
            <person name="Hotta K."/>
            <person name="Huang W."/>
            <person name="Kawashima T."/>
            <person name="Lemaire P."/>
            <person name="Martinez D."/>
            <person name="Meinertzhagen I.A."/>
            <person name="Necula S."/>
            <person name="Nonaka M."/>
            <person name="Putnam N."/>
            <person name="Rash S."/>
            <person name="Saiga H."/>
            <person name="Satake M."/>
            <person name="Terry A."/>
            <person name="Yamada L."/>
            <person name="Wang H.G."/>
            <person name="Awazu S."/>
            <person name="Azumi K."/>
            <person name="Boore J."/>
            <person name="Branno M."/>
            <person name="Chin-Bow S."/>
            <person name="DeSantis R."/>
            <person name="Doyle S."/>
            <person name="Francino P."/>
            <person name="Keys D.N."/>
            <person name="Haga S."/>
            <person name="Hayashi H."/>
            <person name="Hino K."/>
            <person name="Imai K.S."/>
            <person name="Inaba K."/>
            <person name="Kano S."/>
            <person name="Kobayashi K."/>
            <person name="Kobayashi M."/>
            <person name="Lee B.I."/>
            <person name="Makabe K.W."/>
            <person name="Manohar C."/>
            <person name="Matassi G."/>
            <person name="Medina M."/>
            <person name="Mochizuki Y."/>
            <person name="Mount S."/>
            <person name="Morishita T."/>
            <person name="Miura S."/>
            <person name="Nakayama A."/>
            <person name="Nishizaka S."/>
            <person name="Nomoto H."/>
            <person name="Ohta F."/>
            <person name="Oishi K."/>
            <person name="Rigoutsos I."/>
            <person name="Sano M."/>
            <person name="Sasaki A."/>
            <person name="Sasakura Y."/>
            <person name="Shoguchi E."/>
            <person name="Shin-i T."/>
            <person name="Spagnuolo A."/>
            <person name="Stainier D."/>
            <person name="Suzuki M.M."/>
            <person name="Tassy O."/>
            <person name="Takatori N."/>
            <person name="Tokuoka M."/>
            <person name="Yagi K."/>
            <person name="Yoshizaki F."/>
            <person name="Wada S."/>
            <person name="Zhang C."/>
            <person name="Hyatt P.D."/>
            <person name="Larimer F."/>
            <person name="Detter C."/>
            <person name="Doggett N."/>
            <person name="Glavina T."/>
            <person name="Hawkins T."/>
            <person name="Richardson P."/>
            <person name="Lucas S."/>
            <person name="Kohara Y."/>
            <person name="Levine M."/>
            <person name="Satoh N."/>
            <person name="Rokhsar D.S."/>
        </authorList>
    </citation>
    <scope>NUCLEOTIDE SEQUENCE [LARGE SCALE GENOMIC DNA]</scope>
</reference>
<reference evidence="5" key="4">
    <citation type="submission" date="2025-09" db="UniProtKB">
        <authorList>
            <consortium name="Ensembl"/>
        </authorList>
    </citation>
    <scope>IDENTIFICATION</scope>
</reference>
<feature type="compositionally biased region" description="Basic and acidic residues" evidence="4">
    <location>
        <begin position="109"/>
        <end position="119"/>
    </location>
</feature>
<dbReference type="GeneTree" id="ENSGT00390000010057"/>
<dbReference type="GO" id="GO:0030691">
    <property type="term" value="C:Noc2p-Noc3p complex"/>
    <property type="evidence" value="ECO:0000318"/>
    <property type="project" value="GO_Central"/>
</dbReference>
<dbReference type="GO" id="GO:0003714">
    <property type="term" value="F:transcription corepressor activity"/>
    <property type="evidence" value="ECO:0000318"/>
    <property type="project" value="GO_Central"/>
</dbReference>
<dbReference type="AlphaFoldDB" id="F6YQR4"/>
<dbReference type="GO" id="GO:0042393">
    <property type="term" value="F:histone binding"/>
    <property type="evidence" value="ECO:0000318"/>
    <property type="project" value="GO_Central"/>
</dbReference>
<dbReference type="EMBL" id="EAAA01000580">
    <property type="status" value="NOT_ANNOTATED_CDS"/>
    <property type="molecule type" value="Genomic_DNA"/>
</dbReference>
<dbReference type="Ensembl" id="ENSCINT00000011177.3">
    <property type="protein sequence ID" value="ENSCINP00000011177.3"/>
    <property type="gene ID" value="ENSCING00000005419.3"/>
</dbReference>
<dbReference type="GO" id="GO:0030690">
    <property type="term" value="C:Noc1p-Noc2p complex"/>
    <property type="evidence" value="ECO:0000318"/>
    <property type="project" value="GO_Central"/>
</dbReference>
<evidence type="ECO:0000256" key="4">
    <source>
        <dbReference type="SAM" id="MobiDB-lite"/>
    </source>
</evidence>
<dbReference type="PANTHER" id="PTHR12687">
    <property type="entry name" value="NUCLEOLAR COMPLEX 2 AND RAD4-RELATED"/>
    <property type="match status" value="1"/>
</dbReference>
<evidence type="ECO:0000256" key="3">
    <source>
        <dbReference type="ARBA" id="ARBA00023242"/>
    </source>
</evidence>
<dbReference type="GO" id="GO:0005654">
    <property type="term" value="C:nucleoplasm"/>
    <property type="evidence" value="ECO:0000318"/>
    <property type="project" value="GO_Central"/>
</dbReference>
<feature type="compositionally biased region" description="Acidic residues" evidence="4">
    <location>
        <begin position="120"/>
        <end position="134"/>
    </location>
</feature>
<dbReference type="STRING" id="7719.ENSCINP00000011177"/>
<feature type="compositionally biased region" description="Basic and acidic residues" evidence="4">
    <location>
        <begin position="679"/>
        <end position="702"/>
    </location>
</feature>
<proteinExistence type="inferred from homology"/>
<evidence type="ECO:0000256" key="1">
    <source>
        <dbReference type="ARBA" id="ARBA00004123"/>
    </source>
</evidence>
<dbReference type="Proteomes" id="UP000008144">
    <property type="component" value="Chromosome 10"/>
</dbReference>
<dbReference type="HOGENOM" id="CLU_011272_1_2_1"/>
<reference evidence="5" key="3">
    <citation type="submission" date="2025-08" db="UniProtKB">
        <authorList>
            <consortium name="Ensembl"/>
        </authorList>
    </citation>
    <scope>IDENTIFICATION</scope>
</reference>
<feature type="region of interest" description="Disordered" evidence="4">
    <location>
        <begin position="102"/>
        <end position="139"/>
    </location>
</feature>
<comment type="subcellular location">
    <subcellularLocation>
        <location evidence="1">Nucleus</location>
    </subcellularLocation>
</comment>
<evidence type="ECO:0000313" key="5">
    <source>
        <dbReference type="Ensembl" id="ENSCINP00000011177.3"/>
    </source>
</evidence>
<keyword evidence="6" id="KW-1185">Reference proteome</keyword>
<dbReference type="GO" id="GO:0005730">
    <property type="term" value="C:nucleolus"/>
    <property type="evidence" value="ECO:0000318"/>
    <property type="project" value="GO_Central"/>
</dbReference>
<accession>F6YQR4</accession>
<feature type="region of interest" description="Disordered" evidence="4">
    <location>
        <begin position="1"/>
        <end position="83"/>
    </location>
</feature>
<organism evidence="5 6">
    <name type="scientific">Ciona intestinalis</name>
    <name type="common">Transparent sea squirt</name>
    <name type="synonym">Ascidia intestinalis</name>
    <dbReference type="NCBI Taxonomy" id="7719"/>
    <lineage>
        <taxon>Eukaryota</taxon>
        <taxon>Metazoa</taxon>
        <taxon>Chordata</taxon>
        <taxon>Tunicata</taxon>
        <taxon>Ascidiacea</taxon>
        <taxon>Phlebobranchia</taxon>
        <taxon>Cionidae</taxon>
        <taxon>Ciona</taxon>
    </lineage>
</organism>
<comment type="similarity">
    <text evidence="2">Belongs to the NOC2 family.</text>
</comment>
<feature type="compositionally biased region" description="Basic residues" evidence="4">
    <location>
        <begin position="36"/>
        <end position="47"/>
    </location>
</feature>
<feature type="region of interest" description="Disordered" evidence="4">
    <location>
        <begin position="679"/>
        <end position="754"/>
    </location>
</feature>
<feature type="compositionally biased region" description="Acidic residues" evidence="4">
    <location>
        <begin position="705"/>
        <end position="727"/>
    </location>
</feature>
<feature type="compositionally biased region" description="Basic and acidic residues" evidence="4">
    <location>
        <begin position="18"/>
        <end position="35"/>
    </location>
</feature>
<dbReference type="GO" id="GO:0000122">
    <property type="term" value="P:negative regulation of transcription by RNA polymerase II"/>
    <property type="evidence" value="ECO:0000318"/>
    <property type="project" value="GO_Central"/>
</dbReference>
<name>F6YQR4_CIOIN</name>
<feature type="compositionally biased region" description="Polar residues" evidence="4">
    <location>
        <begin position="59"/>
        <end position="69"/>
    </location>
</feature>
<dbReference type="SUPFAM" id="SSF48371">
    <property type="entry name" value="ARM repeat"/>
    <property type="match status" value="1"/>
</dbReference>
<dbReference type="GO" id="GO:0042273">
    <property type="term" value="P:ribosomal large subunit biogenesis"/>
    <property type="evidence" value="ECO:0000318"/>
    <property type="project" value="GO_Central"/>
</dbReference>
<protein>
    <submittedName>
        <fullName evidence="5">Uncharacterized protein</fullName>
    </submittedName>
</protein>
<dbReference type="Pfam" id="PF03715">
    <property type="entry name" value="Noc2"/>
    <property type="match status" value="1"/>
</dbReference>
<evidence type="ECO:0000256" key="2">
    <source>
        <dbReference type="ARBA" id="ARBA00005907"/>
    </source>
</evidence>
<dbReference type="InterPro" id="IPR005343">
    <property type="entry name" value="Noc2"/>
</dbReference>
<dbReference type="InParanoid" id="F6YQR4"/>
<dbReference type="FunCoup" id="F6YQR4">
    <property type="interactions" value="148"/>
</dbReference>
<evidence type="ECO:0000313" key="6">
    <source>
        <dbReference type="Proteomes" id="UP000008144"/>
    </source>
</evidence>
<dbReference type="OMA" id="GCLRYYL"/>
<reference evidence="5" key="2">
    <citation type="journal article" date="2008" name="Genome Biol.">
        <title>Improved genome assembly and evidence-based global gene model set for the chordate Ciona intestinalis: new insight into intron and operon populations.</title>
        <authorList>
            <person name="Satou Y."/>
            <person name="Mineta K."/>
            <person name="Ogasawara M."/>
            <person name="Sasakura Y."/>
            <person name="Shoguchi E."/>
            <person name="Ueno K."/>
            <person name="Yamada L."/>
            <person name="Matsumoto J."/>
            <person name="Wasserscheid J."/>
            <person name="Dewar K."/>
            <person name="Wiley G.B."/>
            <person name="Macmil S.L."/>
            <person name="Roe B.A."/>
            <person name="Zeller R.W."/>
            <person name="Hastings K.E."/>
            <person name="Lemaire P."/>
            <person name="Lindquist E."/>
            <person name="Endo T."/>
            <person name="Hotta K."/>
            <person name="Inaba K."/>
        </authorList>
    </citation>
    <scope>NUCLEOTIDE SEQUENCE [LARGE SCALE GENOMIC DNA]</scope>
    <source>
        <strain evidence="5">wild type</strain>
    </source>
</reference>
<keyword evidence="3" id="KW-0539">Nucleus</keyword>